<dbReference type="CDD" id="cd00887">
    <property type="entry name" value="MoeA"/>
    <property type="match status" value="1"/>
</dbReference>
<dbReference type="InterPro" id="IPR005111">
    <property type="entry name" value="MoeA_C_domain_IV"/>
</dbReference>
<keyword evidence="10 13" id="KW-0460">Magnesium</keyword>
<evidence type="ECO:0000256" key="9">
    <source>
        <dbReference type="ARBA" id="ARBA00022723"/>
    </source>
</evidence>
<comment type="catalytic activity">
    <reaction evidence="12">
        <text>adenylyl-molybdopterin + molybdate = Mo-molybdopterin + AMP + H(+)</text>
        <dbReference type="Rhea" id="RHEA:35047"/>
        <dbReference type="ChEBI" id="CHEBI:15378"/>
        <dbReference type="ChEBI" id="CHEBI:36264"/>
        <dbReference type="ChEBI" id="CHEBI:62727"/>
        <dbReference type="ChEBI" id="CHEBI:71302"/>
        <dbReference type="ChEBI" id="CHEBI:456215"/>
        <dbReference type="EC" id="2.10.1.1"/>
    </reaction>
</comment>
<accession>A0A240DZT1</accession>
<organism evidence="15 16">
    <name type="scientific">Polynucleobacter meluiroseus</name>
    <dbReference type="NCBI Taxonomy" id="1938814"/>
    <lineage>
        <taxon>Bacteria</taxon>
        <taxon>Pseudomonadati</taxon>
        <taxon>Pseudomonadota</taxon>
        <taxon>Betaproteobacteria</taxon>
        <taxon>Burkholderiales</taxon>
        <taxon>Burkholderiaceae</taxon>
        <taxon>Polynucleobacter</taxon>
    </lineage>
</organism>
<evidence type="ECO:0000256" key="4">
    <source>
        <dbReference type="ARBA" id="ARBA00010763"/>
    </source>
</evidence>
<dbReference type="Gene3D" id="2.40.340.10">
    <property type="entry name" value="MoeA, C-terminal, domain IV"/>
    <property type="match status" value="1"/>
</dbReference>
<name>A0A240DZT1_9BURK</name>
<dbReference type="InterPro" id="IPR008284">
    <property type="entry name" value="MoCF_biosynth_CS"/>
</dbReference>
<dbReference type="UniPathway" id="UPA00344"/>
<evidence type="ECO:0000256" key="10">
    <source>
        <dbReference type="ARBA" id="ARBA00022842"/>
    </source>
</evidence>
<dbReference type="EC" id="2.10.1.1" evidence="5 13"/>
<dbReference type="GO" id="GO:0005829">
    <property type="term" value="C:cytosol"/>
    <property type="evidence" value="ECO:0007669"/>
    <property type="project" value="TreeGrafter"/>
</dbReference>
<protein>
    <recommendedName>
        <fullName evidence="6 13">Molybdopterin molybdenumtransferase</fullName>
        <ecNumber evidence="5 13">2.10.1.1</ecNumber>
    </recommendedName>
</protein>
<dbReference type="NCBIfam" id="NF045515">
    <property type="entry name" value="Glp_gephyrin"/>
    <property type="match status" value="1"/>
</dbReference>
<dbReference type="Gene3D" id="2.170.190.11">
    <property type="entry name" value="Molybdopterin biosynthesis moea protein, domain 3"/>
    <property type="match status" value="1"/>
</dbReference>
<dbReference type="AlphaFoldDB" id="A0A240DZT1"/>
<dbReference type="Pfam" id="PF03454">
    <property type="entry name" value="MoeA_C"/>
    <property type="match status" value="1"/>
</dbReference>
<evidence type="ECO:0000313" key="16">
    <source>
        <dbReference type="Proteomes" id="UP000218069"/>
    </source>
</evidence>
<dbReference type="Gene3D" id="3.40.980.10">
    <property type="entry name" value="MoaB/Mog-like domain"/>
    <property type="match status" value="1"/>
</dbReference>
<comment type="function">
    <text evidence="2 13">Catalyzes the insertion of molybdate into adenylated molybdopterin with the concomitant release of AMP.</text>
</comment>
<dbReference type="Pfam" id="PF00994">
    <property type="entry name" value="MoCF_biosynth"/>
    <property type="match status" value="1"/>
</dbReference>
<reference evidence="16" key="1">
    <citation type="submission" date="2017-08" db="EMBL/GenBank/DDBJ databases">
        <authorList>
            <person name="Varghese N."/>
            <person name="Submissions S."/>
        </authorList>
    </citation>
    <scope>NUCLEOTIDE SEQUENCE [LARGE SCALE GENOMIC DNA]</scope>
    <source>
        <strain evidence="16">AP-Melu-1000-B4</strain>
    </source>
</reference>
<dbReference type="EMBL" id="OANS01000001">
    <property type="protein sequence ID" value="SNX28184.1"/>
    <property type="molecule type" value="Genomic_DNA"/>
</dbReference>
<dbReference type="SUPFAM" id="SSF63882">
    <property type="entry name" value="MoeA N-terminal region -like"/>
    <property type="match status" value="1"/>
</dbReference>
<evidence type="ECO:0000256" key="8">
    <source>
        <dbReference type="ARBA" id="ARBA00022679"/>
    </source>
</evidence>
<evidence type="ECO:0000256" key="5">
    <source>
        <dbReference type="ARBA" id="ARBA00013269"/>
    </source>
</evidence>
<dbReference type="PANTHER" id="PTHR10192">
    <property type="entry name" value="MOLYBDOPTERIN BIOSYNTHESIS PROTEIN"/>
    <property type="match status" value="1"/>
</dbReference>
<dbReference type="InterPro" id="IPR036688">
    <property type="entry name" value="MoeA_C_domain_IV_sf"/>
</dbReference>
<comment type="cofactor">
    <cofactor evidence="1 13">
        <name>Mg(2+)</name>
        <dbReference type="ChEBI" id="CHEBI:18420"/>
    </cofactor>
</comment>
<dbReference type="RefSeq" id="WP_096672256.1">
    <property type="nucleotide sequence ID" value="NZ_OANS01000001.1"/>
</dbReference>
<dbReference type="GO" id="GO:0046872">
    <property type="term" value="F:metal ion binding"/>
    <property type="evidence" value="ECO:0007669"/>
    <property type="project" value="UniProtKB-UniRule"/>
</dbReference>
<dbReference type="FunFam" id="2.40.340.10:FF:000003">
    <property type="entry name" value="Molybdopterin molybdenumtransferase"/>
    <property type="match status" value="1"/>
</dbReference>
<comment type="similarity">
    <text evidence="4 13">Belongs to the MoeA family.</text>
</comment>
<evidence type="ECO:0000256" key="7">
    <source>
        <dbReference type="ARBA" id="ARBA00022505"/>
    </source>
</evidence>
<dbReference type="Gene3D" id="3.90.105.10">
    <property type="entry name" value="Molybdopterin biosynthesis moea protein, domain 2"/>
    <property type="match status" value="1"/>
</dbReference>
<keyword evidence="8 13" id="KW-0808">Transferase</keyword>
<evidence type="ECO:0000313" key="15">
    <source>
        <dbReference type="EMBL" id="SNX28184.1"/>
    </source>
</evidence>
<dbReference type="SUPFAM" id="SSF63867">
    <property type="entry name" value="MoeA C-terminal domain-like"/>
    <property type="match status" value="1"/>
</dbReference>
<evidence type="ECO:0000256" key="2">
    <source>
        <dbReference type="ARBA" id="ARBA00002901"/>
    </source>
</evidence>
<dbReference type="GO" id="GO:0061599">
    <property type="term" value="F:molybdopterin molybdotransferase activity"/>
    <property type="evidence" value="ECO:0007669"/>
    <property type="project" value="UniProtKB-UniRule"/>
</dbReference>
<dbReference type="SUPFAM" id="SSF53218">
    <property type="entry name" value="Molybdenum cofactor biosynthesis proteins"/>
    <property type="match status" value="1"/>
</dbReference>
<dbReference type="Proteomes" id="UP000218069">
    <property type="component" value="Unassembled WGS sequence"/>
</dbReference>
<feature type="domain" description="MoaB/Mog" evidence="14">
    <location>
        <begin position="210"/>
        <end position="356"/>
    </location>
</feature>
<evidence type="ECO:0000256" key="13">
    <source>
        <dbReference type="RuleBase" id="RU365090"/>
    </source>
</evidence>
<proteinExistence type="inferred from homology"/>
<keyword evidence="11 13" id="KW-0501">Molybdenum cofactor biosynthesis</keyword>
<keyword evidence="7 13" id="KW-0500">Molybdenum</keyword>
<keyword evidence="9 13" id="KW-0479">Metal-binding</keyword>
<dbReference type="GO" id="GO:0006777">
    <property type="term" value="P:Mo-molybdopterin cofactor biosynthetic process"/>
    <property type="evidence" value="ECO:0007669"/>
    <property type="project" value="UniProtKB-UniRule"/>
</dbReference>
<keyword evidence="16" id="KW-1185">Reference proteome</keyword>
<dbReference type="FunFam" id="3.40.980.10:FF:000004">
    <property type="entry name" value="Molybdopterin molybdenumtransferase"/>
    <property type="match status" value="1"/>
</dbReference>
<dbReference type="InterPro" id="IPR001453">
    <property type="entry name" value="MoaB/Mog_dom"/>
</dbReference>
<dbReference type="InterPro" id="IPR036425">
    <property type="entry name" value="MoaB/Mog-like_dom_sf"/>
</dbReference>
<dbReference type="InterPro" id="IPR038987">
    <property type="entry name" value="MoeA-like"/>
</dbReference>
<evidence type="ECO:0000256" key="3">
    <source>
        <dbReference type="ARBA" id="ARBA00005046"/>
    </source>
</evidence>
<dbReference type="SMART" id="SM00852">
    <property type="entry name" value="MoCF_biosynth"/>
    <property type="match status" value="1"/>
</dbReference>
<dbReference type="InterPro" id="IPR005110">
    <property type="entry name" value="MoeA_linker/N"/>
</dbReference>
<dbReference type="OrthoDB" id="9804758at2"/>
<gene>
    <name evidence="15" type="ORF">SAMN06295945_0506</name>
</gene>
<evidence type="ECO:0000256" key="12">
    <source>
        <dbReference type="ARBA" id="ARBA00047317"/>
    </source>
</evidence>
<comment type="pathway">
    <text evidence="3 13">Cofactor biosynthesis; molybdopterin biosynthesis.</text>
</comment>
<dbReference type="Pfam" id="PF03453">
    <property type="entry name" value="MoeA_N"/>
    <property type="match status" value="1"/>
</dbReference>
<dbReference type="PANTHER" id="PTHR10192:SF5">
    <property type="entry name" value="GEPHYRIN"/>
    <property type="match status" value="1"/>
</dbReference>
<dbReference type="InterPro" id="IPR036135">
    <property type="entry name" value="MoeA_linker/N_sf"/>
</dbReference>
<evidence type="ECO:0000259" key="14">
    <source>
        <dbReference type="SMART" id="SM00852"/>
    </source>
</evidence>
<dbReference type="PROSITE" id="PS01079">
    <property type="entry name" value="MOCF_BIOSYNTHESIS_2"/>
    <property type="match status" value="1"/>
</dbReference>
<evidence type="ECO:0000256" key="1">
    <source>
        <dbReference type="ARBA" id="ARBA00001946"/>
    </source>
</evidence>
<sequence length="445" mass="47491">MTDSSKLSPNDPLLLTSSLSVIDARKAIAQLVEDLIAESNLLKHADAIDEVPLDQALNRILAVDLVSPIDVPGADNSAMDGYAFSGDALGMDDVTISFNVVGTAYAGKPFDGPIGYGECIQIMTGAVMPKGCDTVVPQEFLLQAHSANRPTIELKQNLLKRGDNRRLRGEDLQMGKPAISAGRFLRPSDLGLAASLGIATLQVRRKLKVAILSSGDELRSIGQALDAGSIYDSNRYSLMGMLNRLNLEVMDCGIVRDDPVALKEAFCAAAKQADVLISSGGVSVGEADFTKQILQELGDVGFWKIAMRPGRPMAFGALKSIPGAQQEHKTLFFGLPGNPVAVMVTFYQFVRSALLQLNGAEQTEPLLTQAIAESAMRKKPGRTEFQRATMSRGPDGKPMVKLTGSQGAGILRSMSEANCFVILGHEQGNVSAGDWVDVALFDGLL</sequence>
<evidence type="ECO:0000256" key="11">
    <source>
        <dbReference type="ARBA" id="ARBA00023150"/>
    </source>
</evidence>
<dbReference type="NCBIfam" id="TIGR00177">
    <property type="entry name" value="molyb_syn"/>
    <property type="match status" value="1"/>
</dbReference>
<evidence type="ECO:0000256" key="6">
    <source>
        <dbReference type="ARBA" id="ARBA00021108"/>
    </source>
</evidence>